<dbReference type="GeneID" id="81364935"/>
<comment type="caution">
    <text evidence="1">The sequence shown here is derived from an EMBL/GenBank/DDBJ whole genome shotgun (WGS) entry which is preliminary data.</text>
</comment>
<reference evidence="1" key="2">
    <citation type="journal article" date="2023" name="IMA Fungus">
        <title>Comparative genomic study of the Penicillium genus elucidates a diverse pangenome and 15 lateral gene transfer events.</title>
        <authorList>
            <person name="Petersen C."/>
            <person name="Sorensen T."/>
            <person name="Nielsen M.R."/>
            <person name="Sondergaard T.E."/>
            <person name="Sorensen J.L."/>
            <person name="Fitzpatrick D.A."/>
            <person name="Frisvad J.C."/>
            <person name="Nielsen K.L."/>
        </authorList>
    </citation>
    <scope>NUCLEOTIDE SEQUENCE</scope>
    <source>
        <strain evidence="1">IBT 29677</strain>
    </source>
</reference>
<evidence type="ECO:0000313" key="1">
    <source>
        <dbReference type="EMBL" id="KAJ5414691.1"/>
    </source>
</evidence>
<dbReference type="OrthoDB" id="10540751at2759"/>
<dbReference type="AlphaFoldDB" id="A0A9X0BEW7"/>
<protein>
    <submittedName>
        <fullName evidence="1">Uncharacterized protein</fullName>
    </submittedName>
</protein>
<dbReference type="Proteomes" id="UP001147747">
    <property type="component" value="Unassembled WGS sequence"/>
</dbReference>
<dbReference type="RefSeq" id="XP_056494537.1">
    <property type="nucleotide sequence ID" value="XM_056625955.1"/>
</dbReference>
<sequence>MVSSNPPLVKYYEIPVSADLIMYRYSLRIFKDTPSILNDSIVPEKAMQDFIEHSEGDAMLISDDDSYQGGTIDEPENILASASSVGLSENSALRESSDFMIWISDDGSQHEDNSPEDQIDPIKQEDTPFLNAQSTEASIEPLTVPLTSIDETTASHTQSRSPTGNRVDQVGLFVCCEFMARHRQGFGGEEGSLYRKGKAYDKMKRRPQERLHAFKFVERLLLQGVQFESMEEVYHTRFGKHRTARSLKRYQTDQRSRLKTKGLLVRKTVSFPL</sequence>
<proteinExistence type="predicted"/>
<accession>A0A9X0BEW7</accession>
<gene>
    <name evidence="1" type="ORF">N7509_001318</name>
</gene>
<organism evidence="1 2">
    <name type="scientific">Penicillium cosmopolitanum</name>
    <dbReference type="NCBI Taxonomy" id="1131564"/>
    <lineage>
        <taxon>Eukaryota</taxon>
        <taxon>Fungi</taxon>
        <taxon>Dikarya</taxon>
        <taxon>Ascomycota</taxon>
        <taxon>Pezizomycotina</taxon>
        <taxon>Eurotiomycetes</taxon>
        <taxon>Eurotiomycetidae</taxon>
        <taxon>Eurotiales</taxon>
        <taxon>Aspergillaceae</taxon>
        <taxon>Penicillium</taxon>
    </lineage>
</organism>
<reference evidence="1" key="1">
    <citation type="submission" date="2022-12" db="EMBL/GenBank/DDBJ databases">
        <authorList>
            <person name="Petersen C."/>
        </authorList>
    </citation>
    <scope>NUCLEOTIDE SEQUENCE</scope>
    <source>
        <strain evidence="1">IBT 29677</strain>
    </source>
</reference>
<keyword evidence="2" id="KW-1185">Reference proteome</keyword>
<name>A0A9X0BEW7_9EURO</name>
<evidence type="ECO:0000313" key="2">
    <source>
        <dbReference type="Proteomes" id="UP001147747"/>
    </source>
</evidence>
<dbReference type="EMBL" id="JAPZBU010000003">
    <property type="protein sequence ID" value="KAJ5414691.1"/>
    <property type="molecule type" value="Genomic_DNA"/>
</dbReference>